<dbReference type="GO" id="GO:0016758">
    <property type="term" value="F:hexosyltransferase activity"/>
    <property type="evidence" value="ECO:0007669"/>
    <property type="project" value="TreeGrafter"/>
</dbReference>
<dbReference type="InterPro" id="IPR050194">
    <property type="entry name" value="Glycosyltransferase_grp1"/>
</dbReference>
<keyword evidence="3" id="KW-0808">Transferase</keyword>
<dbReference type="Pfam" id="PF13579">
    <property type="entry name" value="Glyco_trans_4_4"/>
    <property type="match status" value="1"/>
</dbReference>
<protein>
    <submittedName>
        <fullName evidence="3">Glycosyltransferase WbuB</fullName>
    </submittedName>
</protein>
<organism evidence="3 4">
    <name type="scientific">Sorangium cellulosum</name>
    <name type="common">Polyangium cellulosum</name>
    <dbReference type="NCBI Taxonomy" id="56"/>
    <lineage>
        <taxon>Bacteria</taxon>
        <taxon>Pseudomonadati</taxon>
        <taxon>Myxococcota</taxon>
        <taxon>Polyangia</taxon>
        <taxon>Polyangiales</taxon>
        <taxon>Polyangiaceae</taxon>
        <taxon>Sorangium</taxon>
    </lineage>
</organism>
<dbReference type="Proteomes" id="UP000075260">
    <property type="component" value="Unassembled WGS sequence"/>
</dbReference>
<name>A0A150QDR8_SORCE</name>
<dbReference type="SUPFAM" id="SSF53756">
    <property type="entry name" value="UDP-Glycosyltransferase/glycogen phosphorylase"/>
    <property type="match status" value="1"/>
</dbReference>
<proteinExistence type="predicted"/>
<dbReference type="InterPro" id="IPR028098">
    <property type="entry name" value="Glyco_trans_4-like_N"/>
</dbReference>
<feature type="domain" description="Glycosyl transferase family 1" evidence="1">
    <location>
        <begin position="222"/>
        <end position="392"/>
    </location>
</feature>
<dbReference type="PANTHER" id="PTHR45947:SF3">
    <property type="entry name" value="SULFOQUINOVOSYL TRANSFERASE SQD2"/>
    <property type="match status" value="1"/>
</dbReference>
<dbReference type="EMBL" id="JEMA01000771">
    <property type="protein sequence ID" value="KYF66109.1"/>
    <property type="molecule type" value="Genomic_DNA"/>
</dbReference>
<accession>A0A150QDR8</accession>
<dbReference type="OrthoDB" id="9787293at2"/>
<comment type="caution">
    <text evidence="3">The sequence shown here is derived from an EMBL/GenBank/DDBJ whole genome shotgun (WGS) entry which is preliminary data.</text>
</comment>
<dbReference type="RefSeq" id="WP_061610695.1">
    <property type="nucleotide sequence ID" value="NZ_JEMA01000771.1"/>
</dbReference>
<dbReference type="InterPro" id="IPR001296">
    <property type="entry name" value="Glyco_trans_1"/>
</dbReference>
<dbReference type="PANTHER" id="PTHR45947">
    <property type="entry name" value="SULFOQUINOVOSYL TRANSFERASE SQD2"/>
    <property type="match status" value="1"/>
</dbReference>
<gene>
    <name evidence="3" type="ORF">BE15_16830</name>
</gene>
<evidence type="ECO:0000313" key="4">
    <source>
        <dbReference type="Proteomes" id="UP000075260"/>
    </source>
</evidence>
<reference evidence="3 4" key="1">
    <citation type="submission" date="2014-02" db="EMBL/GenBank/DDBJ databases">
        <title>The small core and large imbalanced accessory genome model reveals a collaborative survival strategy of Sorangium cellulosum strains in nature.</title>
        <authorList>
            <person name="Han K."/>
            <person name="Peng R."/>
            <person name="Blom J."/>
            <person name="Li Y.-Z."/>
        </authorList>
    </citation>
    <scope>NUCLEOTIDE SEQUENCE [LARGE SCALE GENOMIC DNA]</scope>
    <source>
        <strain evidence="3 4">So0008-312</strain>
    </source>
</reference>
<evidence type="ECO:0000259" key="1">
    <source>
        <dbReference type="Pfam" id="PF00534"/>
    </source>
</evidence>
<dbReference type="CDD" id="cd03794">
    <property type="entry name" value="GT4_WbuB-like"/>
    <property type="match status" value="1"/>
</dbReference>
<evidence type="ECO:0000313" key="3">
    <source>
        <dbReference type="EMBL" id="KYF66109.1"/>
    </source>
</evidence>
<dbReference type="Gene3D" id="3.40.50.2000">
    <property type="entry name" value="Glycogen Phosphorylase B"/>
    <property type="match status" value="2"/>
</dbReference>
<sequence length="427" mass="46814">MHILYVSQYFPPEVGAPQARVSELSRAWVKAGHTVHVLTGMPNYPTGELPEEYRGRVLAREVFDAVNVVRTWIYATPNKKIVRRSLAYVSYALSAVSLGQWFAPAPDVVVATSPPILVALAGFLIARLRGAPFVFEVRDLWPESIVAVGALPEGHRAVAAMRSLEEFLYREADRIVVVTESFRERLRDRGVPEGKISVVTNGVDLERFSPAAEGNAPDADAELREELGLAPEHVVCSYVGTLGMAHGLHAVLDVAARARAAEPALRFLFVGEGAEKSKLEARARDEGLDNVVFLGQQRRDRMPSLYRISDVCLVPLRKSELFTTVIPSKMFEIMAMERPLVISVDGEARRIVERSGGGLFAPPEDVDAMLEAIRSLARSPALREEMGRAGRSFVEREYDRDALAGRYLEVLAEVAGAPAAAREGASS</sequence>
<dbReference type="AlphaFoldDB" id="A0A150QDR8"/>
<evidence type="ECO:0000259" key="2">
    <source>
        <dbReference type="Pfam" id="PF13579"/>
    </source>
</evidence>
<feature type="domain" description="Glycosyltransferase subfamily 4-like N-terminal" evidence="2">
    <location>
        <begin position="15"/>
        <end position="202"/>
    </location>
</feature>
<dbReference type="Pfam" id="PF00534">
    <property type="entry name" value="Glycos_transf_1"/>
    <property type="match status" value="1"/>
</dbReference>